<comment type="caution">
    <text evidence="1">The sequence shown here is derived from an EMBL/GenBank/DDBJ whole genome shotgun (WGS) entry which is preliminary data.</text>
</comment>
<reference evidence="1 2" key="1">
    <citation type="submission" date="2020-02" db="EMBL/GenBank/DDBJ databases">
        <title>Bacillus aquiflavi sp. nov., isolated from yellow water of strong flavor Chinese baijiu in Yibin region of China.</title>
        <authorList>
            <person name="Xie J."/>
        </authorList>
    </citation>
    <scope>NUCLEOTIDE SEQUENCE [LARGE SCALE GENOMIC DNA]</scope>
    <source>
        <strain evidence="1 2">SA4</strain>
    </source>
</reference>
<dbReference type="Pfam" id="PF08812">
    <property type="entry name" value="YtxC"/>
    <property type="match status" value="1"/>
</dbReference>
<dbReference type="InterPro" id="IPR014199">
    <property type="entry name" value="Spore_YtxC"/>
</dbReference>
<gene>
    <name evidence="1" type="ORF">G4D63_08910</name>
</gene>
<evidence type="ECO:0000313" key="2">
    <source>
        <dbReference type="Proteomes" id="UP000481043"/>
    </source>
</evidence>
<dbReference type="RefSeq" id="WP_163179284.1">
    <property type="nucleotide sequence ID" value="NZ_JAAIWM010000002.1"/>
</dbReference>
<dbReference type="Proteomes" id="UP000481043">
    <property type="component" value="Unassembled WGS sequence"/>
</dbReference>
<protein>
    <recommendedName>
        <fullName evidence="3">Sporulation protein YtxC</fullName>
    </recommendedName>
</protein>
<dbReference type="AlphaFoldDB" id="A0A6M0Q6A5"/>
<dbReference type="EMBL" id="JAAIWM010000002">
    <property type="protein sequence ID" value="NEY71865.1"/>
    <property type="molecule type" value="Genomic_DNA"/>
</dbReference>
<accession>A0A6M0Q6A5</accession>
<keyword evidence="2" id="KW-1185">Reference proteome</keyword>
<proteinExistence type="predicted"/>
<evidence type="ECO:0008006" key="3">
    <source>
        <dbReference type="Google" id="ProtNLM"/>
    </source>
</evidence>
<evidence type="ECO:0000313" key="1">
    <source>
        <dbReference type="EMBL" id="NEY71865.1"/>
    </source>
</evidence>
<name>A0A6M0Q6A5_9BACI</name>
<organism evidence="1 2">
    <name type="scientific">Bacillus mesophilus</name>
    <dbReference type="NCBI Taxonomy" id="1808955"/>
    <lineage>
        <taxon>Bacteria</taxon>
        <taxon>Bacillati</taxon>
        <taxon>Bacillota</taxon>
        <taxon>Bacilli</taxon>
        <taxon>Bacillales</taxon>
        <taxon>Bacillaceae</taxon>
        <taxon>Bacillus</taxon>
    </lineage>
</organism>
<sequence>MQISFNHASDLHDVKELLLSLAGTSNRDLEVVTEKNNTLYIKVNRNEEYMIQTYIVPALSKFIIKRKEPTLFRNLLSTVFFFHDESEQQQIIQMVYSIISEDEANLHPQLREGYRREELLTQALTIFLSNQNIYFSFEAFLKFRLKDYYNRLLDYIEVAIDEYKLEQDYQDFIESLRKYIGSKTRTAFSQVHVVYENERFLFYDENFDHFTYQVQSLEDDFISVKGFEVDQELIAPLLLICPKEIYLYVLDVDHGMIQMVMNIFQERVKVLPHERFYEQQH</sequence>